<feature type="coiled-coil region" evidence="4">
    <location>
        <begin position="17"/>
        <end position="44"/>
    </location>
</feature>
<dbReference type="STRING" id="765440.A0A0C3EWW5"/>
<dbReference type="OrthoDB" id="5801062at2759"/>
<dbReference type="PANTHER" id="PTHR15107:SF0">
    <property type="entry name" value="DNA ENDONUCLEASE ACTIVATOR CTP1 C-TERMINAL DOMAIN-CONTAINING PROTEIN"/>
    <property type="match status" value="1"/>
</dbReference>
<dbReference type="GO" id="GO:0005634">
    <property type="term" value="C:nucleus"/>
    <property type="evidence" value="ECO:0007669"/>
    <property type="project" value="UniProtKB-SubCell"/>
</dbReference>
<organism evidence="7 8">
    <name type="scientific">Piloderma croceum (strain F 1598)</name>
    <dbReference type="NCBI Taxonomy" id="765440"/>
    <lineage>
        <taxon>Eukaryota</taxon>
        <taxon>Fungi</taxon>
        <taxon>Dikarya</taxon>
        <taxon>Basidiomycota</taxon>
        <taxon>Agaricomycotina</taxon>
        <taxon>Agaricomycetes</taxon>
        <taxon>Agaricomycetidae</taxon>
        <taxon>Atheliales</taxon>
        <taxon>Atheliaceae</taxon>
        <taxon>Piloderma</taxon>
    </lineage>
</organism>
<keyword evidence="8" id="KW-1185">Reference proteome</keyword>
<feature type="compositionally biased region" description="Polar residues" evidence="5">
    <location>
        <begin position="560"/>
        <end position="572"/>
    </location>
</feature>
<dbReference type="InParanoid" id="A0A0C3EWW5"/>
<feature type="region of interest" description="Disordered" evidence="5">
    <location>
        <begin position="536"/>
        <end position="599"/>
    </location>
</feature>
<reference evidence="8" key="2">
    <citation type="submission" date="2015-01" db="EMBL/GenBank/DDBJ databases">
        <title>Evolutionary Origins and Diversification of the Mycorrhizal Mutualists.</title>
        <authorList>
            <consortium name="DOE Joint Genome Institute"/>
            <consortium name="Mycorrhizal Genomics Consortium"/>
            <person name="Kohler A."/>
            <person name="Kuo A."/>
            <person name="Nagy L.G."/>
            <person name="Floudas D."/>
            <person name="Copeland A."/>
            <person name="Barry K.W."/>
            <person name="Cichocki N."/>
            <person name="Veneault-Fourrey C."/>
            <person name="LaButti K."/>
            <person name="Lindquist E.A."/>
            <person name="Lipzen A."/>
            <person name="Lundell T."/>
            <person name="Morin E."/>
            <person name="Murat C."/>
            <person name="Riley R."/>
            <person name="Ohm R."/>
            <person name="Sun H."/>
            <person name="Tunlid A."/>
            <person name="Henrissat B."/>
            <person name="Grigoriev I.V."/>
            <person name="Hibbett D.S."/>
            <person name="Martin F."/>
        </authorList>
    </citation>
    <scope>NUCLEOTIDE SEQUENCE [LARGE SCALE GENOMIC DNA]</scope>
    <source>
        <strain evidence="8">F 1598</strain>
    </source>
</reference>
<name>A0A0C3EWW5_PILCF</name>
<reference evidence="7 8" key="1">
    <citation type="submission" date="2014-04" db="EMBL/GenBank/DDBJ databases">
        <authorList>
            <consortium name="DOE Joint Genome Institute"/>
            <person name="Kuo A."/>
            <person name="Tarkka M."/>
            <person name="Buscot F."/>
            <person name="Kohler A."/>
            <person name="Nagy L.G."/>
            <person name="Floudas D."/>
            <person name="Copeland A."/>
            <person name="Barry K.W."/>
            <person name="Cichocki N."/>
            <person name="Veneault-Fourrey C."/>
            <person name="LaButti K."/>
            <person name="Lindquist E.A."/>
            <person name="Lipzen A."/>
            <person name="Lundell T."/>
            <person name="Morin E."/>
            <person name="Murat C."/>
            <person name="Sun H."/>
            <person name="Tunlid A."/>
            <person name="Henrissat B."/>
            <person name="Grigoriev I.V."/>
            <person name="Hibbett D.S."/>
            <person name="Martin F."/>
            <person name="Nordberg H.P."/>
            <person name="Cantor M.N."/>
            <person name="Hua S.X."/>
        </authorList>
    </citation>
    <scope>NUCLEOTIDE SEQUENCE [LARGE SCALE GENOMIC DNA]</scope>
    <source>
        <strain evidence="7 8">F 1598</strain>
    </source>
</reference>
<evidence type="ECO:0000256" key="4">
    <source>
        <dbReference type="SAM" id="Coils"/>
    </source>
</evidence>
<dbReference type="AlphaFoldDB" id="A0A0C3EWW5"/>
<feature type="region of interest" description="Disordered" evidence="5">
    <location>
        <begin position="134"/>
        <end position="195"/>
    </location>
</feature>
<evidence type="ECO:0000256" key="2">
    <source>
        <dbReference type="ARBA" id="ARBA00022763"/>
    </source>
</evidence>
<protein>
    <recommendedName>
        <fullName evidence="6">DNA endonuclease activator Ctp1 C-terminal domain-containing protein</fullName>
    </recommendedName>
</protein>
<evidence type="ECO:0000259" key="6">
    <source>
        <dbReference type="Pfam" id="PF08573"/>
    </source>
</evidence>
<keyword evidence="2" id="KW-0227">DNA damage</keyword>
<evidence type="ECO:0000256" key="3">
    <source>
        <dbReference type="ARBA" id="ARBA00023242"/>
    </source>
</evidence>
<dbReference type="Proteomes" id="UP000054166">
    <property type="component" value="Unassembled WGS sequence"/>
</dbReference>
<dbReference type="InterPro" id="IPR013882">
    <property type="entry name" value="Ctp1_C"/>
</dbReference>
<gene>
    <name evidence="7" type="ORF">PILCRDRAFT_829699</name>
</gene>
<comment type="subcellular location">
    <subcellularLocation>
        <location evidence="1">Nucleus</location>
    </subcellularLocation>
</comment>
<evidence type="ECO:0000256" key="1">
    <source>
        <dbReference type="ARBA" id="ARBA00004123"/>
    </source>
</evidence>
<feature type="compositionally biased region" description="Polar residues" evidence="5">
    <location>
        <begin position="153"/>
        <end position="180"/>
    </location>
</feature>
<dbReference type="GO" id="GO:0010792">
    <property type="term" value="P:DNA double-strand break processing involved in repair via single-strand annealing"/>
    <property type="evidence" value="ECO:0007669"/>
    <property type="project" value="TreeGrafter"/>
</dbReference>
<dbReference type="EMBL" id="KN833127">
    <property type="protein sequence ID" value="KIM72499.1"/>
    <property type="molecule type" value="Genomic_DNA"/>
</dbReference>
<evidence type="ECO:0000313" key="8">
    <source>
        <dbReference type="Proteomes" id="UP000054166"/>
    </source>
</evidence>
<dbReference type="HOGENOM" id="CLU_024644_0_0_1"/>
<sequence length="647" mass="74195">MELSSSHALGLTHKLRAERYKKELEAAERKNESLTWANKDISRKLFEANQRGRQLAVSLGFRDIFEAETIVSRNRNAFNHLRSEQQSLRSQQLERELAEQREINSRRQQDQQEMLQKLQEVEEDNDTLRVKLKELQERTSSNHKLKDRVLRNLPTTSNHSPVSSVSQISPHGTHTTSIDINATEDRSGPDDLPTDTTSLRLELIEIRHRYDSLMEAKQKAAAMYKKDYKKWRDYKRQVYEEATRDQKKQRYRNARSSTKRKGYNSPSKDLYEDKIKPIHHEVKQLPRPHSRASNETVKENYAVTPTHVRHRTHIASPSPSSPITQVFRPALYQLSSSFKHMTSVCPGSVLEQPSRDVLDELFGHTPAGGPSSQLKRKRSEPGVVPTLSPSSETEDDSQAPVTLRLPASSISSESSPHQPLAPSEAHDPMKPVKKPALPMRPKVIPTDRHAVEMKKLGGIDYSEYKGRGRYAQTAQNDGNITINAQYEIDANRNNGLDFQYDAVVRNRWERKHLDGGDCECCRDYYEAIGPLPPRLQQPLWRSPTSSPVMSRTFQRRGTHGSMQPPDSRNASLSAHRKDNGIAQHKKDISRHRHNWERASTPPGYWNIGFPSTQEASDINEKAKEMHRQKLAMVEQEANKMDGRYKKR</sequence>
<feature type="domain" description="DNA endonuclease activator Ctp1 C-terminal" evidence="6">
    <location>
        <begin position="499"/>
        <end position="614"/>
    </location>
</feature>
<dbReference type="InterPro" id="IPR033316">
    <property type="entry name" value="RBBP8-like"/>
</dbReference>
<accession>A0A0C3EWW5</accession>
<keyword evidence="4" id="KW-0175">Coiled coil</keyword>
<proteinExistence type="predicted"/>
<dbReference type="GO" id="GO:0003684">
    <property type="term" value="F:damaged DNA binding"/>
    <property type="evidence" value="ECO:0007669"/>
    <property type="project" value="TreeGrafter"/>
</dbReference>
<evidence type="ECO:0000256" key="5">
    <source>
        <dbReference type="SAM" id="MobiDB-lite"/>
    </source>
</evidence>
<dbReference type="Pfam" id="PF08573">
    <property type="entry name" value="SAE2"/>
    <property type="match status" value="1"/>
</dbReference>
<keyword evidence="3" id="KW-0539">Nucleus</keyword>
<feature type="compositionally biased region" description="Basic residues" evidence="5">
    <location>
        <begin position="249"/>
        <end position="262"/>
    </location>
</feature>
<feature type="region of interest" description="Disordered" evidence="5">
    <location>
        <begin position="240"/>
        <end position="270"/>
    </location>
</feature>
<evidence type="ECO:0000313" key="7">
    <source>
        <dbReference type="EMBL" id="KIM72499.1"/>
    </source>
</evidence>
<feature type="region of interest" description="Disordered" evidence="5">
    <location>
        <begin position="360"/>
        <end position="440"/>
    </location>
</feature>
<dbReference type="PANTHER" id="PTHR15107">
    <property type="entry name" value="RETINOBLASTOMA BINDING PROTEIN 8"/>
    <property type="match status" value="1"/>
</dbReference>